<dbReference type="eggNOG" id="COG1470">
    <property type="taxonomic scope" value="Bacteria"/>
</dbReference>
<protein>
    <recommendedName>
        <fullName evidence="6">Carbohydrate-binding domain-containing protein</fullName>
    </recommendedName>
</protein>
<feature type="chain" id="PRO_5038923018" description="Carbohydrate-binding domain-containing protein" evidence="1">
    <location>
        <begin position="27"/>
        <end position="1652"/>
    </location>
</feature>
<dbReference type="PANTHER" id="PTHR12631:SF10">
    <property type="entry name" value="BETA-XYLOSIDASE-LIKE PROTEIN-RELATED"/>
    <property type="match status" value="1"/>
</dbReference>
<dbReference type="Gene3D" id="2.60.120.560">
    <property type="entry name" value="Exo-inulinase, domain 1"/>
    <property type="match status" value="1"/>
</dbReference>
<reference evidence="4 5" key="1">
    <citation type="submission" date="2014-06" db="EMBL/GenBank/DDBJ databases">
        <title>Draft genome sequence of Paenibacillus sp. MSt1.</title>
        <authorList>
            <person name="Aw Y.K."/>
            <person name="Ong K.S."/>
            <person name="Gan H.M."/>
            <person name="Lee S.M."/>
        </authorList>
    </citation>
    <scope>NUCLEOTIDE SEQUENCE [LARGE SCALE GENOMIC DNA]</scope>
    <source>
        <strain evidence="4 5">MSt1</strain>
    </source>
</reference>
<dbReference type="InterPro" id="IPR017853">
    <property type="entry name" value="GH"/>
</dbReference>
<dbReference type="PANTHER" id="PTHR12631">
    <property type="entry name" value="ALPHA-L-IDURONIDASE"/>
    <property type="match status" value="1"/>
</dbReference>
<dbReference type="EMBL" id="JNVM01000013">
    <property type="protein sequence ID" value="KEQ24937.1"/>
    <property type="molecule type" value="Genomic_DNA"/>
</dbReference>
<dbReference type="eggNOG" id="COG3664">
    <property type="taxonomic scope" value="Bacteria"/>
</dbReference>
<proteinExistence type="predicted"/>
<dbReference type="Gene3D" id="2.60.40.1190">
    <property type="match status" value="1"/>
</dbReference>
<feature type="signal peptide" evidence="1">
    <location>
        <begin position="1"/>
        <end position="26"/>
    </location>
</feature>
<dbReference type="CDD" id="cd09621">
    <property type="entry name" value="CBM9_like_5"/>
    <property type="match status" value="1"/>
</dbReference>
<keyword evidence="5" id="KW-1185">Reference proteome</keyword>
<dbReference type="GO" id="GO:0030246">
    <property type="term" value="F:carbohydrate binding"/>
    <property type="evidence" value="ECO:0007669"/>
    <property type="project" value="InterPro"/>
</dbReference>
<dbReference type="SUPFAM" id="SSF51445">
    <property type="entry name" value="(Trans)glycosidases"/>
    <property type="match status" value="1"/>
</dbReference>
<dbReference type="Pfam" id="PF10633">
    <property type="entry name" value="NPCBM_assoc"/>
    <property type="match status" value="1"/>
</dbReference>
<evidence type="ECO:0000259" key="2">
    <source>
        <dbReference type="Pfam" id="PF06452"/>
    </source>
</evidence>
<evidence type="ECO:0000313" key="4">
    <source>
        <dbReference type="EMBL" id="KEQ24937.1"/>
    </source>
</evidence>
<evidence type="ECO:0008006" key="6">
    <source>
        <dbReference type="Google" id="ProtNLM"/>
    </source>
</evidence>
<accession>A0A081P2L4</accession>
<dbReference type="InterPro" id="IPR018905">
    <property type="entry name" value="A-galactase_NEW3"/>
</dbReference>
<keyword evidence="1" id="KW-0732">Signal</keyword>
<evidence type="ECO:0000313" key="5">
    <source>
        <dbReference type="Proteomes" id="UP000028123"/>
    </source>
</evidence>
<dbReference type="GO" id="GO:0004553">
    <property type="term" value="F:hydrolase activity, hydrolyzing O-glycosyl compounds"/>
    <property type="evidence" value="ECO:0007669"/>
    <property type="project" value="InterPro"/>
</dbReference>
<comment type="caution">
    <text evidence="4">The sequence shown here is derived from an EMBL/GenBank/DDBJ whole genome shotgun (WGS) entry which is preliminary data.</text>
</comment>
<dbReference type="OrthoDB" id="581851at2"/>
<dbReference type="GO" id="GO:0016052">
    <property type="term" value="P:carbohydrate catabolic process"/>
    <property type="evidence" value="ECO:0007669"/>
    <property type="project" value="InterPro"/>
</dbReference>
<feature type="domain" description="Carbohydrate-binding" evidence="2">
    <location>
        <begin position="1443"/>
        <end position="1626"/>
    </location>
</feature>
<dbReference type="Proteomes" id="UP000028123">
    <property type="component" value="Unassembled WGS sequence"/>
</dbReference>
<dbReference type="InterPro" id="IPR051923">
    <property type="entry name" value="Glycosyl_Hydrolase_39"/>
</dbReference>
<dbReference type="Gene3D" id="3.20.20.80">
    <property type="entry name" value="Glycosidases"/>
    <property type="match status" value="1"/>
</dbReference>
<gene>
    <name evidence="4" type="ORF">ET33_06145</name>
</gene>
<dbReference type="Pfam" id="PF06452">
    <property type="entry name" value="CBM9_1"/>
    <property type="match status" value="1"/>
</dbReference>
<evidence type="ECO:0000256" key="1">
    <source>
        <dbReference type="SAM" id="SignalP"/>
    </source>
</evidence>
<evidence type="ECO:0000259" key="3">
    <source>
        <dbReference type="Pfam" id="PF10633"/>
    </source>
</evidence>
<organism evidence="4 5">
    <name type="scientific">Paenibacillus tyrfis</name>
    <dbReference type="NCBI Taxonomy" id="1501230"/>
    <lineage>
        <taxon>Bacteria</taxon>
        <taxon>Bacillati</taxon>
        <taxon>Bacillota</taxon>
        <taxon>Bacilli</taxon>
        <taxon>Bacillales</taxon>
        <taxon>Paenibacillaceae</taxon>
        <taxon>Paenibacillus</taxon>
    </lineage>
</organism>
<name>A0A081P2L4_9BACL</name>
<dbReference type="InterPro" id="IPR010502">
    <property type="entry name" value="Carb-bd_dom_fam9"/>
</dbReference>
<dbReference type="RefSeq" id="WP_036684110.1">
    <property type="nucleotide sequence ID" value="NZ_JNVM01000013.1"/>
</dbReference>
<feature type="domain" description="Alpha-galactosidase NEW3" evidence="3">
    <location>
        <begin position="1231"/>
        <end position="1305"/>
    </location>
</feature>
<sequence length="1652" mass="178295">MMKRYFMRSLCILLACLIMPWLPQQAAASGASPLFEDSFAGGLGSWDLFGSTAWSTAGTGADTRLEGSTATTSPVRAVVKSSALPYASTDYKLGFTAEGDRFRVLFRYSSGTSYYFLEFKNSKIVELWKYPNASASVQVGSSIDIGAVITGFNLSDAHGYQINVQGNEFKLYIDGSLITTFEDASLTAGGVGFALKSVGPAVHLSVKRVTVTPAAPPAVLTIVHTPASEVPYNVDLPVSFTLTGTTDAAPSAVIHYVYGDDAAEQTLQAAGSGNGPYTGTIPGTNRAQLRYYLTAQDSGGSARYPAAGAFTVQVGAIAPYVNDFEGETVGAVPIGWKTGGNTKVIQLPDGNKVFNLNGSGSAKLNVPMYQNADNFTVKFKAKYERTSTAVQNTWRFRYRAADDANNNALEWATHNAKYFLMRKTTLGGNYYIANYVQSLLGDWHDYELQISGITHKLLIDGVESASGDDSDPLALKKGYFQWNVVGGINLMIDNFSITPSPVPYVIDLQPSGNYAGIYTGEQSSGLRIALEAGAQAHEIQVDYTVRRADGDQATVASGTRTYSLAAYAKDAEIVPFTPKPGAPGTYEISAAIRVDGAAQPVKSKKMRLVVVGRAAPVGQPDLDDESIFGLNTHYALNWNDAIIDGARKLGARHHRSGISWEDVDKHTPDATGNPAYDYSRTDPLLNKLAGYGFNQITVLGIDKNANYQEGTVNTTASLQAMGKFVAHTVNRYKDRIRQWEMPNEPEIFSKPYVPGEFVQLQKIAYLNMKKADPNAMLLAGDHTSSVRSVLPKELEAGSFDYADAYSYHPYVYNSMPDGHLQNIIEGVKDLVNAYGGWKDYYLTEGGWPTASAGYPSVPEEAQRDYVVRAFLNYMITDQVKAYEYYNYKNDGTDDRYYDIFWGLTDNDGRPKLAYAAANQLMTTLDQARYIGTWDTGDPDVAVHIFLNKNEPVLVSWKMADHQDDPALKPPVGTVTLPFGPAGVHIRDVNGADVPVTGAGSSIQLDVSGSPVYVTGVPAGFVFESANKLLRAKQKTAAGKLDAARKPGQDAALDADAAELSRIASQLEAALRSESPAAGLEQGIEAVYALMAHIAGQIKAGYAQQTPGYVALEALYNMAESASVALAYAHGGSGAGSLDYAQAVQGVTAAFNAKKGDYSVMPISTAAVLRLNRYGRLAEAAYARGSYAASYAYNVLAREFAPAVAAIVDAEGTKFVGVLANVVPSQATGEAGYASAMNLSLINGMATPEQVTVRLKVPAGWEAVQADPSEAVVTVPAQSSLEQAYAIRVPDHTPKGRYDIRFELIYQGKVFDTKKVQLTVEDGIDVRLMPVKQTVEQLDVLSVELTGSSSLPKTGKVTVKGPDGAALAPVASDTFAALQKGQRVQLDFRWTYHTPLPFNEYPVDVRVEETVKNEEIFHDPLMPLDFNLIQQAGNVTVDGVLNDWQDAFPIHLRYKAQHSSGYHDPANLEATAYAKWAADGLYVAVSVRDDIHKQSENAANMWKNDSVQISLDPLNNRESPYGPDDMEWGFALTDNGGLLVNIFSAMPPNPSGDVSGQIPFQAVRDEGAGRTVYEFKIPSAYVKDLKPAPGGMIGFNVAVNDADLQNGRDDFIQWTKGTADSKNTALYDTFVFIAYVPPAPSAIAAPRAPMPKN</sequence>
<dbReference type="SUPFAM" id="SSF49344">
    <property type="entry name" value="CBD9-like"/>
    <property type="match status" value="1"/>
</dbReference>